<comment type="catalytic activity">
    <reaction evidence="13 14">
        <text>DNA(n) + a 2'-deoxyribonucleoside 5'-triphosphate = DNA(n+1) + diphosphate</text>
        <dbReference type="Rhea" id="RHEA:22508"/>
        <dbReference type="Rhea" id="RHEA-COMP:17339"/>
        <dbReference type="Rhea" id="RHEA-COMP:17340"/>
        <dbReference type="ChEBI" id="CHEBI:33019"/>
        <dbReference type="ChEBI" id="CHEBI:61560"/>
        <dbReference type="ChEBI" id="CHEBI:173112"/>
        <dbReference type="EC" id="2.7.7.49"/>
    </reaction>
</comment>
<feature type="domain" description="Reverse transcriptase" evidence="15">
    <location>
        <begin position="426"/>
        <end position="737"/>
    </location>
</feature>
<evidence type="ECO:0000256" key="3">
    <source>
        <dbReference type="ARBA" id="ARBA00016182"/>
    </source>
</evidence>
<keyword evidence="4 14" id="KW-0158">Chromosome</keyword>
<dbReference type="InterPro" id="IPR003545">
    <property type="entry name" value="Telomerase_RT"/>
</dbReference>
<evidence type="ECO:0000259" key="15">
    <source>
        <dbReference type="PROSITE" id="PS50878"/>
    </source>
</evidence>
<keyword evidence="5 14" id="KW-0808">Transferase</keyword>
<protein>
    <recommendedName>
        <fullName evidence="3 14">Telomerase reverse transcriptase</fullName>
        <ecNumber evidence="2 14">2.7.7.49</ecNumber>
    </recommendedName>
    <alternativeName>
        <fullName evidence="12 14">Telomerase catalytic subunit</fullName>
    </alternativeName>
</protein>
<dbReference type="EMBL" id="JAVRJZ010000002">
    <property type="protein sequence ID" value="KAK2725773.1"/>
    <property type="molecule type" value="Genomic_DNA"/>
</dbReference>
<evidence type="ECO:0000256" key="7">
    <source>
        <dbReference type="ARBA" id="ARBA00022723"/>
    </source>
</evidence>
<keyword evidence="8 14" id="KW-0460">Magnesium</keyword>
<dbReference type="GO" id="GO:0042162">
    <property type="term" value="F:telomeric DNA binding"/>
    <property type="evidence" value="ECO:0007669"/>
    <property type="project" value="TreeGrafter"/>
</dbReference>
<evidence type="ECO:0000256" key="8">
    <source>
        <dbReference type="ARBA" id="ARBA00022842"/>
    </source>
</evidence>
<dbReference type="GO" id="GO:0046872">
    <property type="term" value="F:metal ion binding"/>
    <property type="evidence" value="ECO:0007669"/>
    <property type="project" value="UniProtKB-KW"/>
</dbReference>
<dbReference type="GO" id="GO:0000781">
    <property type="term" value="C:chromosome, telomeric region"/>
    <property type="evidence" value="ECO:0007669"/>
    <property type="project" value="UniProtKB-SubCell"/>
</dbReference>
<dbReference type="PRINTS" id="PR01365">
    <property type="entry name" value="TELOMERASERT"/>
</dbReference>
<dbReference type="Gene3D" id="3.30.70.2630">
    <property type="match status" value="1"/>
</dbReference>
<dbReference type="GO" id="GO:0003720">
    <property type="term" value="F:telomerase activity"/>
    <property type="evidence" value="ECO:0007669"/>
    <property type="project" value="InterPro"/>
</dbReference>
<dbReference type="PANTHER" id="PTHR12066:SF0">
    <property type="entry name" value="TELOMERASE REVERSE TRANSCRIPTASE"/>
    <property type="match status" value="1"/>
</dbReference>
<dbReference type="GO" id="GO:0000333">
    <property type="term" value="C:telomerase catalytic core complex"/>
    <property type="evidence" value="ECO:0007669"/>
    <property type="project" value="TreeGrafter"/>
</dbReference>
<keyword evidence="10 14" id="KW-0695">RNA-directed DNA polymerase</keyword>
<evidence type="ECO:0000256" key="5">
    <source>
        <dbReference type="ARBA" id="ARBA00022679"/>
    </source>
</evidence>
<comment type="subcellular location">
    <subcellularLocation>
        <location evidence="14">Nucleus</location>
    </subcellularLocation>
    <subcellularLocation>
        <location evidence="14">Chromosome</location>
        <location evidence="14">Telomere</location>
    </subcellularLocation>
</comment>
<reference evidence="16" key="1">
    <citation type="submission" date="2023-07" db="EMBL/GenBank/DDBJ databases">
        <title>Chromosome-level genome assembly of Artemia franciscana.</title>
        <authorList>
            <person name="Jo E."/>
        </authorList>
    </citation>
    <scope>NUCLEOTIDE SEQUENCE</scope>
    <source>
        <tissue evidence="16">Whole body</tissue>
    </source>
</reference>
<dbReference type="PROSITE" id="PS50878">
    <property type="entry name" value="RT_POL"/>
    <property type="match status" value="1"/>
</dbReference>
<evidence type="ECO:0000256" key="2">
    <source>
        <dbReference type="ARBA" id="ARBA00012493"/>
    </source>
</evidence>
<evidence type="ECO:0000313" key="16">
    <source>
        <dbReference type="EMBL" id="KAK2725773.1"/>
    </source>
</evidence>
<keyword evidence="9 14" id="KW-0779">Telomere</keyword>
<comment type="caution">
    <text evidence="16">The sequence shown here is derived from an EMBL/GenBank/DDBJ whole genome shotgun (WGS) entry which is preliminary data.</text>
</comment>
<evidence type="ECO:0000313" key="17">
    <source>
        <dbReference type="Proteomes" id="UP001187531"/>
    </source>
</evidence>
<keyword evidence="11 14" id="KW-0539">Nucleus</keyword>
<evidence type="ECO:0000256" key="14">
    <source>
        <dbReference type="RuleBase" id="RU365061"/>
    </source>
</evidence>
<accession>A0AA88LBZ3</accession>
<keyword evidence="6 14" id="KW-0548">Nucleotidyltransferase</keyword>
<evidence type="ECO:0000256" key="9">
    <source>
        <dbReference type="ARBA" id="ARBA00022895"/>
    </source>
</evidence>
<evidence type="ECO:0000256" key="6">
    <source>
        <dbReference type="ARBA" id="ARBA00022695"/>
    </source>
</evidence>
<evidence type="ECO:0000256" key="1">
    <source>
        <dbReference type="ARBA" id="ARBA00008001"/>
    </source>
</evidence>
<dbReference type="InterPro" id="IPR000477">
    <property type="entry name" value="RT_dom"/>
</dbReference>
<evidence type="ECO:0000256" key="10">
    <source>
        <dbReference type="ARBA" id="ARBA00022918"/>
    </source>
</evidence>
<dbReference type="Gene3D" id="1.10.132.70">
    <property type="match status" value="1"/>
</dbReference>
<name>A0AA88LBZ3_ARTSF</name>
<dbReference type="Pfam" id="PF00078">
    <property type="entry name" value="RVT_1"/>
    <property type="match status" value="1"/>
</dbReference>
<keyword evidence="17" id="KW-1185">Reference proteome</keyword>
<dbReference type="Pfam" id="PF12009">
    <property type="entry name" value="Telomerase_RBD"/>
    <property type="match status" value="1"/>
</dbReference>
<sequence length="919" mass="105850">MRPKNSLRFLHPNKEVSLLRQFLPANLIAKVSSKNTVITSGWIVYDKLIEDSIKLLLSNGVSGTNQIGSTSCDVFQLIRNCYWDDFCRALGDGLIQLLYNCSSIYIDHVGVLIHVFGKLMPIVHVSRFAFLRRTQASELQERAVMKRKYDELCSTFGKETHCKKRKVSKGSDPIQTVKRNNKKTIKKKRSFDKRRPYDPRSILILNKVKGVKWKTKLDFSNLIDGCNGAALLRQIQRLDIGSDKTVHLECREALDHSLPALNSFCTSLKGVNPFLFEKSIHKAPGFSEISKAHIFNFIKKIIDTCLPKSLLGGRCNIHNLQEKVKKIVFRTHYQEFDLQEVMEGIKWSYFKWTKDYTDSVRQCAAGKLIMWLLAYFVPFITSSCFIISKKSASYDLVYYHKVAWLKQSAKNTRDMLKNKKLEVINKTLAEKRLEDFHCSGVVKWIPKPDGCARMITKVKKPSDAAARVLENDALIVLQAMAANFQCRVPTKPDSVVVHKRWKTFRQSLEKSNIKKIHFASSDVKDAYGSIKHTPMIDLLWRYYDEEYEPFFGSFCSAYKITVATPGKKSKAKSHYYTHQVHDVERFFEKLPNSCVIVSAIKIRDINVMDTLKYVETCIQNVILNQGTSFYRMTEGLPQGWALSGALCDIYLGYFNRLYIDWPLEGDSYRLMLRGVDDYLYLSNDENDVRRMVQATSKDYPDFGISFKNTKCSSSLDLESGGFVSENRKWANFCGVAFDTNLSGVRLVFKDLTSKALLSTLRIQNSRDTSRFLVPKLTRTLVTKMGWIALDPTINTITRRRENLRDMFLFTMMRFTCLVKYVLGKIRSAGFLFRIITELKAVIVTKFTGFLRYKGCIPFGINSAIYMFIHIAQRFMKKHPDIYGRKILFMKVLKSEAGSKLKRLTKRRLQKVICTKRPVD</sequence>
<dbReference type="EC" id="2.7.7.49" evidence="2 14"/>
<organism evidence="16 17">
    <name type="scientific">Artemia franciscana</name>
    <name type="common">Brine shrimp</name>
    <name type="synonym">Artemia sanfranciscana</name>
    <dbReference type="NCBI Taxonomy" id="6661"/>
    <lineage>
        <taxon>Eukaryota</taxon>
        <taxon>Metazoa</taxon>
        <taxon>Ecdysozoa</taxon>
        <taxon>Arthropoda</taxon>
        <taxon>Crustacea</taxon>
        <taxon>Branchiopoda</taxon>
        <taxon>Anostraca</taxon>
        <taxon>Artemiidae</taxon>
        <taxon>Artemia</taxon>
    </lineage>
</organism>
<dbReference type="AlphaFoldDB" id="A0AA88LBZ3"/>
<dbReference type="GO" id="GO:0070034">
    <property type="term" value="F:telomerase RNA binding"/>
    <property type="evidence" value="ECO:0007669"/>
    <property type="project" value="TreeGrafter"/>
</dbReference>
<comment type="similarity">
    <text evidence="1 14">Belongs to the reverse transcriptase family. Telomerase subfamily.</text>
</comment>
<dbReference type="InterPro" id="IPR021891">
    <property type="entry name" value="Telomerase_RBD"/>
</dbReference>
<dbReference type="PANTHER" id="PTHR12066">
    <property type="entry name" value="TELOMERASE REVERSE TRANSCRIPTASE"/>
    <property type="match status" value="1"/>
</dbReference>
<proteinExistence type="inferred from homology"/>
<dbReference type="SMART" id="SM00975">
    <property type="entry name" value="Telomerase_RBD"/>
    <property type="match status" value="1"/>
</dbReference>
<evidence type="ECO:0000256" key="13">
    <source>
        <dbReference type="ARBA" id="ARBA00048173"/>
    </source>
</evidence>
<evidence type="ECO:0000256" key="4">
    <source>
        <dbReference type="ARBA" id="ARBA00022454"/>
    </source>
</evidence>
<keyword evidence="7 14" id="KW-0479">Metal-binding</keyword>
<evidence type="ECO:0000256" key="12">
    <source>
        <dbReference type="ARBA" id="ARBA00032044"/>
    </source>
</evidence>
<gene>
    <name evidence="16" type="ORF">QYM36_000306</name>
</gene>
<comment type="function">
    <text evidence="14">Telomerase is a ribonucleoprotein enzyme essential for the replication of chromosome termini in most eukaryotes. It elongates telomeres. It is a reverse transcriptase that adds simple sequence repeats to chromosome ends by copying a template sequence within the RNA component of the enzyme.</text>
</comment>
<dbReference type="GO" id="GO:0007004">
    <property type="term" value="P:telomere maintenance via telomerase"/>
    <property type="evidence" value="ECO:0007669"/>
    <property type="project" value="TreeGrafter"/>
</dbReference>
<evidence type="ECO:0000256" key="11">
    <source>
        <dbReference type="ARBA" id="ARBA00023242"/>
    </source>
</evidence>
<dbReference type="Proteomes" id="UP001187531">
    <property type="component" value="Unassembled WGS sequence"/>
</dbReference>